<name>A0A6V7GZ96_9HYME</name>
<comment type="caution">
    <text evidence="2">The sequence shown here is derived from an EMBL/GenBank/DDBJ whole genome shotgun (WGS) entry which is preliminary data.</text>
</comment>
<dbReference type="OrthoDB" id="7700111at2759"/>
<protein>
    <submittedName>
        <fullName evidence="2">Uncharacterized protein</fullName>
    </submittedName>
</protein>
<sequence length="113" mass="12891">MQTIRPKPTKHHSRQSHFIFNKIFDTSHVFIRVDHLKKPLEQSYEGKETTVSTERLKPAFIEDTENNEPRTYARLQVPPTLHNMSSDSKGGNVATATPAPSVSKKYRESIGDK</sequence>
<keyword evidence="3" id="KW-1185">Reference proteome</keyword>
<gene>
    <name evidence="2" type="ORF">MHI_LOCUS283579</name>
</gene>
<feature type="non-terminal residue" evidence="2">
    <location>
        <position position="1"/>
    </location>
</feature>
<feature type="compositionally biased region" description="Polar residues" evidence="1">
    <location>
        <begin position="82"/>
        <end position="100"/>
    </location>
</feature>
<dbReference type="EMBL" id="CAJDYZ010005145">
    <property type="protein sequence ID" value="CAD1472254.1"/>
    <property type="molecule type" value="Genomic_DNA"/>
</dbReference>
<evidence type="ECO:0000256" key="1">
    <source>
        <dbReference type="SAM" id="MobiDB-lite"/>
    </source>
</evidence>
<evidence type="ECO:0000313" key="3">
    <source>
        <dbReference type="Proteomes" id="UP000752696"/>
    </source>
</evidence>
<dbReference type="AlphaFoldDB" id="A0A6V7GZ96"/>
<accession>A0A6V7GZ96</accession>
<proteinExistence type="predicted"/>
<evidence type="ECO:0000313" key="2">
    <source>
        <dbReference type="EMBL" id="CAD1472254.1"/>
    </source>
</evidence>
<reference evidence="2" key="1">
    <citation type="submission" date="2020-07" db="EMBL/GenBank/DDBJ databases">
        <authorList>
            <person name="Nazaruddin N."/>
        </authorList>
    </citation>
    <scope>NUCLEOTIDE SEQUENCE</scope>
</reference>
<organism evidence="2 3">
    <name type="scientific">Heterotrigona itama</name>
    <dbReference type="NCBI Taxonomy" id="395501"/>
    <lineage>
        <taxon>Eukaryota</taxon>
        <taxon>Metazoa</taxon>
        <taxon>Ecdysozoa</taxon>
        <taxon>Arthropoda</taxon>
        <taxon>Hexapoda</taxon>
        <taxon>Insecta</taxon>
        <taxon>Pterygota</taxon>
        <taxon>Neoptera</taxon>
        <taxon>Endopterygota</taxon>
        <taxon>Hymenoptera</taxon>
        <taxon>Apocrita</taxon>
        <taxon>Aculeata</taxon>
        <taxon>Apoidea</taxon>
        <taxon>Anthophila</taxon>
        <taxon>Apidae</taxon>
        <taxon>Heterotrigona</taxon>
    </lineage>
</organism>
<dbReference type="Proteomes" id="UP000752696">
    <property type="component" value="Unassembled WGS sequence"/>
</dbReference>
<feature type="region of interest" description="Disordered" evidence="1">
    <location>
        <begin position="76"/>
        <end position="113"/>
    </location>
</feature>